<dbReference type="EMBL" id="JAVLVT010000009">
    <property type="protein sequence ID" value="MDS1271995.1"/>
    <property type="molecule type" value="Genomic_DNA"/>
</dbReference>
<comment type="caution">
    <text evidence="6">The sequence shown here is derived from an EMBL/GenBank/DDBJ whole genome shotgun (WGS) entry which is preliminary data.</text>
</comment>
<dbReference type="PANTHER" id="PTHR13847">
    <property type="entry name" value="SARCOSINE DEHYDROGENASE-RELATED"/>
    <property type="match status" value="1"/>
</dbReference>
<feature type="domain" description="FAD dependent oxidoreductase" evidence="5">
    <location>
        <begin position="2"/>
        <end position="353"/>
    </location>
</feature>
<protein>
    <submittedName>
        <fullName evidence="6">FAD-binding oxidoreductase</fullName>
        <ecNumber evidence="6">1.-.-.-</ecNumber>
    </submittedName>
</protein>
<evidence type="ECO:0000313" key="7">
    <source>
        <dbReference type="Proteomes" id="UP001250214"/>
    </source>
</evidence>
<dbReference type="SUPFAM" id="SSF54373">
    <property type="entry name" value="FAD-linked reductases, C-terminal domain"/>
    <property type="match status" value="1"/>
</dbReference>
<comment type="cofactor">
    <cofactor evidence="1">
        <name>FAD</name>
        <dbReference type="ChEBI" id="CHEBI:57692"/>
    </cofactor>
</comment>
<proteinExistence type="inferred from homology"/>
<dbReference type="Gene3D" id="3.50.50.60">
    <property type="entry name" value="FAD/NAD(P)-binding domain"/>
    <property type="match status" value="1"/>
</dbReference>
<dbReference type="InterPro" id="IPR036188">
    <property type="entry name" value="FAD/NAD-bd_sf"/>
</dbReference>
<keyword evidence="3" id="KW-0285">Flavoprotein</keyword>
<evidence type="ECO:0000259" key="5">
    <source>
        <dbReference type="Pfam" id="PF01266"/>
    </source>
</evidence>
<evidence type="ECO:0000256" key="4">
    <source>
        <dbReference type="ARBA" id="ARBA00023002"/>
    </source>
</evidence>
<keyword evidence="4 6" id="KW-0560">Oxidoreductase</keyword>
<dbReference type="EC" id="1.-.-.-" evidence="6"/>
<organism evidence="6 7">
    <name type="scientific">Lipingzhangella rawalii</name>
    <dbReference type="NCBI Taxonomy" id="2055835"/>
    <lineage>
        <taxon>Bacteria</taxon>
        <taxon>Bacillati</taxon>
        <taxon>Actinomycetota</taxon>
        <taxon>Actinomycetes</taxon>
        <taxon>Streptosporangiales</taxon>
        <taxon>Nocardiopsidaceae</taxon>
        <taxon>Lipingzhangella</taxon>
    </lineage>
</organism>
<sequence>MRVIVVGGGIVGASAAFHLARRGVDVTLVDATRPGQATAAGAGVVFPWPFPWDAPPARAFALRAAAHLPGLVAELTDDGVDPGYSVVGGISVSTDTAALDRDYGLMTELSRRRGYERLGAVRRLEPGEPAARFPLLPDSYAGVEVAGTARVDGRMARAALVSMAKDYGLTLVSGFAELTGTAGDNARVRGVRVAGDELEADVVVVAAGVWTAPLLEPFGVAVPVRSVRGQIVHTALPGYYTRDWPVLRFPAEECHIVAFPPDRLVLGSTWEPGSDLEHRVTVRGLHEGLSAGIRMLPGLADATVVETRVGFRPSSADGLQILGPLAELPGVVVATGLGSMGLTLGPYQGVVAATLALGEEPDVNVSAFRPDRPVAD</sequence>
<gene>
    <name evidence="6" type="ORF">RIF23_17015</name>
</gene>
<accession>A0ABU2HAX7</accession>
<dbReference type="RefSeq" id="WP_310913552.1">
    <property type="nucleotide sequence ID" value="NZ_JAVLVT010000009.1"/>
</dbReference>
<evidence type="ECO:0000256" key="2">
    <source>
        <dbReference type="ARBA" id="ARBA00009410"/>
    </source>
</evidence>
<evidence type="ECO:0000256" key="1">
    <source>
        <dbReference type="ARBA" id="ARBA00001974"/>
    </source>
</evidence>
<evidence type="ECO:0000313" key="6">
    <source>
        <dbReference type="EMBL" id="MDS1271995.1"/>
    </source>
</evidence>
<keyword evidence="7" id="KW-1185">Reference proteome</keyword>
<dbReference type="Pfam" id="PF01266">
    <property type="entry name" value="DAO"/>
    <property type="match status" value="1"/>
</dbReference>
<dbReference type="Gene3D" id="3.30.9.10">
    <property type="entry name" value="D-Amino Acid Oxidase, subunit A, domain 2"/>
    <property type="match status" value="1"/>
</dbReference>
<reference evidence="7" key="1">
    <citation type="submission" date="2023-07" db="EMBL/GenBank/DDBJ databases">
        <title>Novel species in the genus Lipingzhangella isolated from Sambhar Salt Lake.</title>
        <authorList>
            <person name="Jiya N."/>
            <person name="Kajale S."/>
            <person name="Sharma A."/>
        </authorList>
    </citation>
    <scope>NUCLEOTIDE SEQUENCE [LARGE SCALE GENOMIC DNA]</scope>
    <source>
        <strain evidence="7">LS1_29</strain>
    </source>
</reference>
<name>A0ABU2HAX7_9ACTN</name>
<dbReference type="InterPro" id="IPR006076">
    <property type="entry name" value="FAD-dep_OxRdtase"/>
</dbReference>
<dbReference type="SUPFAM" id="SSF51905">
    <property type="entry name" value="FAD/NAD(P)-binding domain"/>
    <property type="match status" value="1"/>
</dbReference>
<comment type="similarity">
    <text evidence="2">Belongs to the DadA oxidoreductase family.</text>
</comment>
<dbReference type="PANTHER" id="PTHR13847:SF286">
    <property type="entry name" value="D-AMINO ACID DEHYDROGENASE"/>
    <property type="match status" value="1"/>
</dbReference>
<dbReference type="GO" id="GO:0016491">
    <property type="term" value="F:oxidoreductase activity"/>
    <property type="evidence" value="ECO:0007669"/>
    <property type="project" value="UniProtKB-KW"/>
</dbReference>
<evidence type="ECO:0000256" key="3">
    <source>
        <dbReference type="ARBA" id="ARBA00022630"/>
    </source>
</evidence>
<dbReference type="Proteomes" id="UP001250214">
    <property type="component" value="Unassembled WGS sequence"/>
</dbReference>